<dbReference type="Gene3D" id="3.30.70.270">
    <property type="match status" value="1"/>
</dbReference>
<dbReference type="GO" id="GO:0004519">
    <property type="term" value="F:endonuclease activity"/>
    <property type="evidence" value="ECO:0007669"/>
    <property type="project" value="UniProtKB-KW"/>
</dbReference>
<keyword evidence="3" id="KW-0540">Nuclease</keyword>
<dbReference type="InterPro" id="IPR043502">
    <property type="entry name" value="DNA/RNA_pol_sf"/>
</dbReference>
<evidence type="ECO:0000256" key="3">
    <source>
        <dbReference type="ARBA" id="ARBA00022722"/>
    </source>
</evidence>
<dbReference type="InterPro" id="IPR043128">
    <property type="entry name" value="Rev_trsase/Diguanyl_cyclase"/>
</dbReference>
<feature type="non-terminal residue" evidence="8">
    <location>
        <position position="1"/>
    </location>
</feature>
<proteinExistence type="predicted"/>
<organism evidence="8 9">
    <name type="scientific">Mucuna pruriens</name>
    <name type="common">Velvet bean</name>
    <name type="synonym">Dolichos pruriens</name>
    <dbReference type="NCBI Taxonomy" id="157652"/>
    <lineage>
        <taxon>Eukaryota</taxon>
        <taxon>Viridiplantae</taxon>
        <taxon>Streptophyta</taxon>
        <taxon>Embryophyta</taxon>
        <taxon>Tracheophyta</taxon>
        <taxon>Spermatophyta</taxon>
        <taxon>Magnoliopsida</taxon>
        <taxon>eudicotyledons</taxon>
        <taxon>Gunneridae</taxon>
        <taxon>Pentapetalae</taxon>
        <taxon>rosids</taxon>
        <taxon>fabids</taxon>
        <taxon>Fabales</taxon>
        <taxon>Fabaceae</taxon>
        <taxon>Papilionoideae</taxon>
        <taxon>50 kb inversion clade</taxon>
        <taxon>NPAAA clade</taxon>
        <taxon>indigoferoid/millettioid clade</taxon>
        <taxon>Phaseoleae</taxon>
        <taxon>Mucuna</taxon>
    </lineage>
</organism>
<dbReference type="PANTHER" id="PTHR34072">
    <property type="entry name" value="ENZYMATIC POLYPROTEIN-RELATED"/>
    <property type="match status" value="1"/>
</dbReference>
<evidence type="ECO:0000313" key="9">
    <source>
        <dbReference type="Proteomes" id="UP000257109"/>
    </source>
</evidence>
<keyword evidence="1" id="KW-0808">Transferase</keyword>
<keyword evidence="4" id="KW-0255">Endonuclease</keyword>
<evidence type="ECO:0000256" key="4">
    <source>
        <dbReference type="ARBA" id="ARBA00022759"/>
    </source>
</evidence>
<evidence type="ECO:0000256" key="5">
    <source>
        <dbReference type="ARBA" id="ARBA00022801"/>
    </source>
</evidence>
<dbReference type="Pfam" id="PF17917">
    <property type="entry name" value="RT_RNaseH"/>
    <property type="match status" value="1"/>
</dbReference>
<protein>
    <submittedName>
        <fullName evidence="8">Retrovirus-related Pol polyprotein from transposon 17.6</fullName>
    </submittedName>
</protein>
<feature type="domain" description="Reverse transcriptase RNase H-like" evidence="7">
    <location>
        <begin position="73"/>
        <end position="168"/>
    </location>
</feature>
<evidence type="ECO:0000259" key="7">
    <source>
        <dbReference type="Pfam" id="PF17917"/>
    </source>
</evidence>
<keyword evidence="9" id="KW-1185">Reference proteome</keyword>
<evidence type="ECO:0000256" key="1">
    <source>
        <dbReference type="ARBA" id="ARBA00022679"/>
    </source>
</evidence>
<accession>A0A371FVP2</accession>
<comment type="caution">
    <text evidence="8">The sequence shown here is derived from an EMBL/GenBank/DDBJ whole genome shotgun (WGS) entry which is preliminary data.</text>
</comment>
<dbReference type="GO" id="GO:0003964">
    <property type="term" value="F:RNA-directed DNA polymerase activity"/>
    <property type="evidence" value="ECO:0007669"/>
    <property type="project" value="UniProtKB-KW"/>
</dbReference>
<dbReference type="OrthoDB" id="10055717at2759"/>
<dbReference type="AlphaFoldDB" id="A0A371FVP2"/>
<gene>
    <name evidence="8" type="primary">pol</name>
    <name evidence="8" type="ORF">CR513_36877</name>
</gene>
<keyword evidence="2" id="KW-0548">Nucleotidyltransferase</keyword>
<dbReference type="Proteomes" id="UP000257109">
    <property type="component" value="Unassembled WGS sequence"/>
</dbReference>
<evidence type="ECO:0000256" key="6">
    <source>
        <dbReference type="ARBA" id="ARBA00022918"/>
    </source>
</evidence>
<dbReference type="EMBL" id="QJKJ01007658">
    <property type="protein sequence ID" value="RDX82342.1"/>
    <property type="molecule type" value="Genomic_DNA"/>
</dbReference>
<keyword evidence="5" id="KW-0378">Hydrolase</keyword>
<evidence type="ECO:0000256" key="2">
    <source>
        <dbReference type="ARBA" id="ARBA00022695"/>
    </source>
</evidence>
<reference evidence="8" key="1">
    <citation type="submission" date="2018-05" db="EMBL/GenBank/DDBJ databases">
        <title>Draft genome of Mucuna pruriens seed.</title>
        <authorList>
            <person name="Nnadi N.E."/>
            <person name="Vos R."/>
            <person name="Hasami M.H."/>
            <person name="Devisetty U.K."/>
            <person name="Aguiy J.C."/>
        </authorList>
    </citation>
    <scope>NUCLEOTIDE SEQUENCE [LARGE SCALE GENOMIC DNA]</scope>
    <source>
        <strain evidence="8">JCA_2017</strain>
    </source>
</reference>
<dbReference type="PANTHER" id="PTHR34072:SF57">
    <property type="entry name" value="RNA-DIRECTED DNA POLYMERASE"/>
    <property type="match status" value="1"/>
</dbReference>
<sequence>MPLHGNRGDCPRPPGIKLRDRAKIDIITSLPNPAFVREVRSFLGRVGFYKRFIKNFSKIALLLSKLLQKDVEFCDASNSALEVVLGQQDGVGRSAHMIAYASRTMDSALINYTTTENKLLEIVFALDKFRSYLLGSKVIVFPDHPALKHLLKKPDAKPRLIRWMLLLDKKGNDNVVADHLSRIERELDSMPIRDDFPDEQLLCMETSTPWFVDICNFIVASQFPPEASRLYREKIKSDAKYYIWDDPYLWKRGSDQVIRKCILDSKISSVLHFCHAAAGGSHHGSTWTAQKVLDCGFYWPTIFQDVH</sequence>
<keyword evidence="6" id="KW-0695">RNA-directed DNA polymerase</keyword>
<evidence type="ECO:0000313" key="8">
    <source>
        <dbReference type="EMBL" id="RDX82342.1"/>
    </source>
</evidence>
<name>A0A371FVP2_MUCPR</name>
<dbReference type="GO" id="GO:0016787">
    <property type="term" value="F:hydrolase activity"/>
    <property type="evidence" value="ECO:0007669"/>
    <property type="project" value="UniProtKB-KW"/>
</dbReference>
<dbReference type="CDD" id="cd09274">
    <property type="entry name" value="RNase_HI_RT_Ty3"/>
    <property type="match status" value="1"/>
</dbReference>
<dbReference type="Gene3D" id="1.10.340.70">
    <property type="match status" value="1"/>
</dbReference>
<dbReference type="SUPFAM" id="SSF56672">
    <property type="entry name" value="DNA/RNA polymerases"/>
    <property type="match status" value="1"/>
</dbReference>
<dbReference type="InterPro" id="IPR041373">
    <property type="entry name" value="RT_RNaseH"/>
</dbReference>